<dbReference type="Proteomes" id="UP000252680">
    <property type="component" value="Unassembled WGS sequence"/>
</dbReference>
<evidence type="ECO:0000313" key="2">
    <source>
        <dbReference type="Proteomes" id="UP000252680"/>
    </source>
</evidence>
<comment type="caution">
    <text evidence="1">The sequence shown here is derived from an EMBL/GenBank/DDBJ whole genome shotgun (WGS) entry which is preliminary data.</text>
</comment>
<keyword evidence="2" id="KW-1185">Reference proteome</keyword>
<name>A0A365YQ14_9PROT</name>
<dbReference type="EMBL" id="QEXL01000032">
    <property type="protein sequence ID" value="RBM04821.1"/>
    <property type="molecule type" value="Genomic_DNA"/>
</dbReference>
<sequence>MKDSPGTLPQKRPWQLLVVGGTLLTQQDIEALTRILDLLPHVAGLDITTSVGSARVFRDVPGNYIQQADQILAGMGSFAGGGEILR</sequence>
<gene>
    <name evidence="1" type="ORF">NJLHNGOC_14970</name>
</gene>
<protein>
    <submittedName>
        <fullName evidence="1">Uncharacterized protein</fullName>
    </submittedName>
</protein>
<reference evidence="1 2" key="1">
    <citation type="submission" date="2018-05" db="EMBL/GenBank/DDBJ databases">
        <title>Komagataeibacter cocois sp. nov., for a novel cellulose- producing strain isolated from coconut milk.</title>
        <authorList>
            <person name="Liu L."/>
            <person name="Wang Y."/>
            <person name="Liu S."/>
            <person name="Bi J."/>
            <person name="Chen H."/>
            <person name="Deng J."/>
            <person name="Zhang C."/>
            <person name="Hu Q."/>
            <person name="Li C."/>
        </authorList>
    </citation>
    <scope>NUCLEOTIDE SEQUENCE [LARGE SCALE GENOMIC DNA]</scope>
    <source>
        <strain evidence="1 2">WE7</strain>
    </source>
</reference>
<dbReference type="AlphaFoldDB" id="A0A365YQ14"/>
<evidence type="ECO:0000313" key="1">
    <source>
        <dbReference type="EMBL" id="RBM04821.1"/>
    </source>
</evidence>
<accession>A0A365YQ14</accession>
<dbReference type="OrthoDB" id="7266168at2"/>
<proteinExistence type="predicted"/>
<organism evidence="1 2">
    <name type="scientific">Novacetimonas cocois</name>
    <dbReference type="NCBI Taxonomy" id="1747507"/>
    <lineage>
        <taxon>Bacteria</taxon>
        <taxon>Pseudomonadati</taxon>
        <taxon>Pseudomonadota</taxon>
        <taxon>Alphaproteobacteria</taxon>
        <taxon>Acetobacterales</taxon>
        <taxon>Acetobacteraceae</taxon>
        <taxon>Novacetimonas</taxon>
    </lineage>
</organism>
<dbReference type="RefSeq" id="WP_113597062.1">
    <property type="nucleotide sequence ID" value="NZ_QEXL01000032.1"/>
</dbReference>